<dbReference type="Proteomes" id="UP000005850">
    <property type="component" value="Chromosome"/>
</dbReference>
<feature type="transmembrane region" description="Helical" evidence="1">
    <location>
        <begin position="40"/>
        <end position="60"/>
    </location>
</feature>
<dbReference type="KEGG" id="blr:BRLA_c029790"/>
<name>A0A075R7A3_BRELA</name>
<gene>
    <name evidence="2" type="ORF">BRLA_c029790</name>
</gene>
<organism evidence="2 3">
    <name type="scientific">Brevibacillus laterosporus LMG 15441</name>
    <dbReference type="NCBI Taxonomy" id="1042163"/>
    <lineage>
        <taxon>Bacteria</taxon>
        <taxon>Bacillati</taxon>
        <taxon>Bacillota</taxon>
        <taxon>Bacilli</taxon>
        <taxon>Bacillales</taxon>
        <taxon>Paenibacillaceae</taxon>
        <taxon>Brevibacillus</taxon>
    </lineage>
</organism>
<protein>
    <submittedName>
        <fullName evidence="2">Uncharacterized protein</fullName>
    </submittedName>
</protein>
<keyword evidence="1" id="KW-0472">Membrane</keyword>
<accession>A0A075R7A3</accession>
<evidence type="ECO:0000313" key="3">
    <source>
        <dbReference type="Proteomes" id="UP000005850"/>
    </source>
</evidence>
<sequence length="163" mass="18797">MFITIFLSILFALLSVLNTNKLIGVKNYSSTSHLHMQMKVLMITPVIALLIISVVIYNFHSLYEEWISHALLVLSMWMLTTNSIFIYRNIKSQNCNKATTVALALMSLIVAIYFTPLERYNSLFNSHYYVVPFLLSLSLIVITYINLFRMRKAFFSAPTNKIV</sequence>
<keyword evidence="1" id="KW-0812">Transmembrane</keyword>
<dbReference type="AlphaFoldDB" id="A0A075R7A3"/>
<dbReference type="HOGENOM" id="CLU_1624000_0_0_9"/>
<dbReference type="EMBL" id="CP007806">
    <property type="protein sequence ID" value="AIG27291.1"/>
    <property type="molecule type" value="Genomic_DNA"/>
</dbReference>
<feature type="transmembrane region" description="Helical" evidence="1">
    <location>
        <begin position="6"/>
        <end position="28"/>
    </location>
</feature>
<keyword evidence="1" id="KW-1133">Transmembrane helix</keyword>
<keyword evidence="3" id="KW-1185">Reference proteome</keyword>
<proteinExistence type="predicted"/>
<dbReference type="eggNOG" id="ENOG50342YG">
    <property type="taxonomic scope" value="Bacteria"/>
</dbReference>
<feature type="transmembrane region" description="Helical" evidence="1">
    <location>
        <begin position="66"/>
        <end position="86"/>
    </location>
</feature>
<evidence type="ECO:0000313" key="2">
    <source>
        <dbReference type="EMBL" id="AIG27291.1"/>
    </source>
</evidence>
<feature type="transmembrane region" description="Helical" evidence="1">
    <location>
        <begin position="128"/>
        <end position="147"/>
    </location>
</feature>
<feature type="transmembrane region" description="Helical" evidence="1">
    <location>
        <begin position="98"/>
        <end position="116"/>
    </location>
</feature>
<reference evidence="2 3" key="1">
    <citation type="journal article" date="2011" name="J. Bacteriol.">
        <title>Genome sequence of Brevibacillus laterosporus LMG 15441, a pathogen of invertebrates.</title>
        <authorList>
            <person name="Djukic M."/>
            <person name="Poehlein A."/>
            <person name="Thurmer A."/>
            <person name="Daniel R."/>
        </authorList>
    </citation>
    <scope>NUCLEOTIDE SEQUENCE [LARGE SCALE GENOMIC DNA]</scope>
    <source>
        <strain evidence="2 3">LMG 15441</strain>
    </source>
</reference>
<evidence type="ECO:0000256" key="1">
    <source>
        <dbReference type="SAM" id="Phobius"/>
    </source>
</evidence>